<reference evidence="16 17" key="1">
    <citation type="submission" date="2020-08" db="EMBL/GenBank/DDBJ databases">
        <title>Genomic Encyclopedia of Type Strains, Phase III (KMG-III): the genomes of soil and plant-associated and newly described type strains.</title>
        <authorList>
            <person name="Whitman W."/>
        </authorList>
    </citation>
    <scope>NUCLEOTIDE SEQUENCE [LARGE SCALE GENOMIC DNA]</scope>
    <source>
        <strain evidence="16 17">CECT 4462</strain>
    </source>
</reference>
<dbReference type="SUPFAM" id="SSF55874">
    <property type="entry name" value="ATPase domain of HSP90 chaperone/DNA topoisomerase II/histidine kinase"/>
    <property type="match status" value="1"/>
</dbReference>
<dbReference type="GO" id="GO:0005886">
    <property type="term" value="C:plasma membrane"/>
    <property type="evidence" value="ECO:0007669"/>
    <property type="project" value="TreeGrafter"/>
</dbReference>
<dbReference type="Proteomes" id="UP000549250">
    <property type="component" value="Unassembled WGS sequence"/>
</dbReference>
<evidence type="ECO:0000256" key="10">
    <source>
        <dbReference type="ARBA" id="ARBA00022989"/>
    </source>
</evidence>
<evidence type="ECO:0000256" key="2">
    <source>
        <dbReference type="ARBA" id="ARBA00004141"/>
    </source>
</evidence>
<evidence type="ECO:0000256" key="4">
    <source>
        <dbReference type="ARBA" id="ARBA00022553"/>
    </source>
</evidence>
<keyword evidence="12 13" id="KW-0472">Membrane</keyword>
<name>A0A839T719_AZOMA</name>
<dbReference type="InterPro" id="IPR003661">
    <property type="entry name" value="HisK_dim/P_dom"/>
</dbReference>
<dbReference type="SMART" id="SM00388">
    <property type="entry name" value="HisKA"/>
    <property type="match status" value="1"/>
</dbReference>
<evidence type="ECO:0000313" key="16">
    <source>
        <dbReference type="EMBL" id="MBB3104869.1"/>
    </source>
</evidence>
<protein>
    <recommendedName>
        <fullName evidence="3">histidine kinase</fullName>
        <ecNumber evidence="3">2.7.13.3</ecNumber>
    </recommendedName>
</protein>
<dbReference type="Pfam" id="PF00512">
    <property type="entry name" value="HisKA"/>
    <property type="match status" value="1"/>
</dbReference>
<comment type="catalytic activity">
    <reaction evidence="1">
        <text>ATP + protein L-histidine = ADP + protein N-phospho-L-histidine.</text>
        <dbReference type="EC" id="2.7.13.3"/>
    </reaction>
</comment>
<dbReference type="InterPro" id="IPR036890">
    <property type="entry name" value="HATPase_C_sf"/>
</dbReference>
<dbReference type="Pfam" id="PF02518">
    <property type="entry name" value="HATPase_c"/>
    <property type="match status" value="1"/>
</dbReference>
<feature type="domain" description="HAMP" evidence="15">
    <location>
        <begin position="211"/>
        <end position="263"/>
    </location>
</feature>
<dbReference type="PANTHER" id="PTHR45436:SF14">
    <property type="entry name" value="SENSOR PROTEIN QSEC"/>
    <property type="match status" value="1"/>
</dbReference>
<dbReference type="AlphaFoldDB" id="A0A839T719"/>
<dbReference type="Pfam" id="PF08521">
    <property type="entry name" value="2CSK_N"/>
    <property type="match status" value="1"/>
</dbReference>
<evidence type="ECO:0000256" key="8">
    <source>
        <dbReference type="ARBA" id="ARBA00022777"/>
    </source>
</evidence>
<dbReference type="InterPro" id="IPR050428">
    <property type="entry name" value="TCS_sensor_his_kinase"/>
</dbReference>
<dbReference type="CDD" id="cd00075">
    <property type="entry name" value="HATPase"/>
    <property type="match status" value="1"/>
</dbReference>
<keyword evidence="10 13" id="KW-1133">Transmembrane helix</keyword>
<evidence type="ECO:0000313" key="17">
    <source>
        <dbReference type="Proteomes" id="UP000549250"/>
    </source>
</evidence>
<evidence type="ECO:0000256" key="12">
    <source>
        <dbReference type="ARBA" id="ARBA00023136"/>
    </source>
</evidence>
<dbReference type="InterPro" id="IPR004358">
    <property type="entry name" value="Sig_transdc_His_kin-like_C"/>
</dbReference>
<comment type="subcellular location">
    <subcellularLocation>
        <location evidence="2">Membrane</location>
        <topology evidence="2">Multi-pass membrane protein</topology>
    </subcellularLocation>
</comment>
<dbReference type="PROSITE" id="PS50109">
    <property type="entry name" value="HIS_KIN"/>
    <property type="match status" value="1"/>
</dbReference>
<dbReference type="CDD" id="cd00082">
    <property type="entry name" value="HisKA"/>
    <property type="match status" value="1"/>
</dbReference>
<keyword evidence="17" id="KW-1185">Reference proteome</keyword>
<keyword evidence="8 16" id="KW-0418">Kinase</keyword>
<dbReference type="PROSITE" id="PS50885">
    <property type="entry name" value="HAMP"/>
    <property type="match status" value="1"/>
</dbReference>
<dbReference type="PRINTS" id="PR00344">
    <property type="entry name" value="BCTRLSENSOR"/>
</dbReference>
<evidence type="ECO:0000256" key="9">
    <source>
        <dbReference type="ARBA" id="ARBA00022840"/>
    </source>
</evidence>
<evidence type="ECO:0000259" key="15">
    <source>
        <dbReference type="PROSITE" id="PS50885"/>
    </source>
</evidence>
<dbReference type="SMART" id="SM00387">
    <property type="entry name" value="HATPase_c"/>
    <property type="match status" value="1"/>
</dbReference>
<keyword evidence="7" id="KW-0547">Nucleotide-binding</keyword>
<evidence type="ECO:0000256" key="7">
    <source>
        <dbReference type="ARBA" id="ARBA00022741"/>
    </source>
</evidence>
<evidence type="ECO:0000259" key="14">
    <source>
        <dbReference type="PROSITE" id="PS50109"/>
    </source>
</evidence>
<evidence type="ECO:0000256" key="11">
    <source>
        <dbReference type="ARBA" id="ARBA00023012"/>
    </source>
</evidence>
<evidence type="ECO:0000256" key="6">
    <source>
        <dbReference type="ARBA" id="ARBA00022692"/>
    </source>
</evidence>
<dbReference type="PANTHER" id="PTHR45436">
    <property type="entry name" value="SENSOR HISTIDINE KINASE YKOH"/>
    <property type="match status" value="1"/>
</dbReference>
<dbReference type="RefSeq" id="WP_183167727.1">
    <property type="nucleotide sequence ID" value="NZ_JACHXI010000021.1"/>
</dbReference>
<dbReference type="Gene3D" id="3.30.565.10">
    <property type="entry name" value="Histidine kinase-like ATPase, C-terminal domain"/>
    <property type="match status" value="1"/>
</dbReference>
<dbReference type="InterPro" id="IPR003660">
    <property type="entry name" value="HAMP_dom"/>
</dbReference>
<evidence type="ECO:0000256" key="3">
    <source>
        <dbReference type="ARBA" id="ARBA00012438"/>
    </source>
</evidence>
<keyword evidence="11" id="KW-0902">Two-component regulatory system</keyword>
<dbReference type="InterPro" id="IPR036097">
    <property type="entry name" value="HisK_dim/P_sf"/>
</dbReference>
<dbReference type="SUPFAM" id="SSF47384">
    <property type="entry name" value="Homodimeric domain of signal transducing histidine kinase"/>
    <property type="match status" value="1"/>
</dbReference>
<dbReference type="GO" id="GO:0005524">
    <property type="term" value="F:ATP binding"/>
    <property type="evidence" value="ECO:0007669"/>
    <property type="project" value="UniProtKB-KW"/>
</dbReference>
<keyword evidence="6 13" id="KW-0812">Transmembrane</keyword>
<accession>A0A839T719</accession>
<evidence type="ECO:0000256" key="13">
    <source>
        <dbReference type="SAM" id="Phobius"/>
    </source>
</evidence>
<keyword evidence="4" id="KW-0597">Phosphoprotein</keyword>
<organism evidence="16 17">
    <name type="scientific">Azomonas macrocytogenes</name>
    <name type="common">Azotobacter macrocytogenes</name>
    <dbReference type="NCBI Taxonomy" id="69962"/>
    <lineage>
        <taxon>Bacteria</taxon>
        <taxon>Pseudomonadati</taxon>
        <taxon>Pseudomonadota</taxon>
        <taxon>Gammaproteobacteria</taxon>
        <taxon>Pseudomonadales</taxon>
        <taxon>Pseudomonadaceae</taxon>
        <taxon>Azomonas</taxon>
    </lineage>
</organism>
<sequence length="483" mass="53653">MWSLRSRVLALVLGLLTLSLPLISYKSYRDARHETEELFDAQLAQSARLLEGLVGHNMSEESLGQVQIALDKAVNLRSRTKHPGALSHPYESKLAFQVFTDTGRLILRSASVPDSALDELLASQTPSYEPSIRTALSLKEQGLSGYHDAILEDGRLWRMFLLHDQQSDLWILAGEREDVRGELISKIARRTLIPDLVALPMLALMVWLAVGWGLRPLERMVQLLKVRDPNNLSPILFDPLPAELEPMAASLNRLLLQVTRLLEREKRFLADAAHELRTPLAVLRIHQQNALEARDPKDREEALQHLGNAVERATRVVSQLLTLARLEPNAVQPAMVKVDLLAVVRGQLAELTPLALDQGQDLILDANEDADYRMVADAPSLGILLQNLVSNAVQYTPAGGMIQVILEAEKSMLTLRVLDSGSGVPPELREKLFERFFRQGPGQGAGLGLSIVARVVELHGGNIELLDSMLDGLEVRVQLPRRF</sequence>
<dbReference type="InterPro" id="IPR013727">
    <property type="entry name" value="2CSK_N"/>
</dbReference>
<feature type="domain" description="Histidine kinase" evidence="14">
    <location>
        <begin position="271"/>
        <end position="483"/>
    </location>
</feature>
<keyword evidence="9" id="KW-0067">ATP-binding</keyword>
<evidence type="ECO:0000256" key="1">
    <source>
        <dbReference type="ARBA" id="ARBA00000085"/>
    </source>
</evidence>
<dbReference type="EC" id="2.7.13.3" evidence="3"/>
<evidence type="ECO:0000256" key="5">
    <source>
        <dbReference type="ARBA" id="ARBA00022679"/>
    </source>
</evidence>
<dbReference type="InterPro" id="IPR005467">
    <property type="entry name" value="His_kinase_dom"/>
</dbReference>
<keyword evidence="5 16" id="KW-0808">Transferase</keyword>
<feature type="transmembrane region" description="Helical" evidence="13">
    <location>
        <begin position="196"/>
        <end position="214"/>
    </location>
</feature>
<gene>
    <name evidence="16" type="ORF">FHR87_003297</name>
</gene>
<dbReference type="Gene3D" id="1.10.287.130">
    <property type="match status" value="1"/>
</dbReference>
<dbReference type="InterPro" id="IPR003594">
    <property type="entry name" value="HATPase_dom"/>
</dbReference>
<dbReference type="EMBL" id="JACHXI010000021">
    <property type="protein sequence ID" value="MBB3104869.1"/>
    <property type="molecule type" value="Genomic_DNA"/>
</dbReference>
<dbReference type="GO" id="GO:0000155">
    <property type="term" value="F:phosphorelay sensor kinase activity"/>
    <property type="evidence" value="ECO:0007669"/>
    <property type="project" value="InterPro"/>
</dbReference>
<comment type="caution">
    <text evidence="16">The sequence shown here is derived from an EMBL/GenBank/DDBJ whole genome shotgun (WGS) entry which is preliminary data.</text>
</comment>
<proteinExistence type="predicted"/>